<evidence type="ECO:0000256" key="3">
    <source>
        <dbReference type="ARBA" id="ARBA00022692"/>
    </source>
</evidence>
<dbReference type="Proteomes" id="UP000191153">
    <property type="component" value="Unassembled WGS sequence"/>
</dbReference>
<evidence type="ECO:0000256" key="5">
    <source>
        <dbReference type="ARBA" id="ARBA00023136"/>
    </source>
</evidence>
<evidence type="ECO:0000313" key="9">
    <source>
        <dbReference type="Proteomes" id="UP000191153"/>
    </source>
</evidence>
<feature type="transmembrane region" description="Helical" evidence="6">
    <location>
        <begin position="375"/>
        <end position="397"/>
    </location>
</feature>
<feature type="transmembrane region" description="Helical" evidence="6">
    <location>
        <begin position="347"/>
        <end position="368"/>
    </location>
</feature>
<dbReference type="GO" id="GO:0005886">
    <property type="term" value="C:plasma membrane"/>
    <property type="evidence" value="ECO:0007669"/>
    <property type="project" value="UniProtKB-SubCell"/>
</dbReference>
<dbReference type="Pfam" id="PF03772">
    <property type="entry name" value="Competence"/>
    <property type="match status" value="1"/>
</dbReference>
<accession>A0A1T4KX46</accession>
<reference evidence="8 9" key="1">
    <citation type="submission" date="2017-02" db="EMBL/GenBank/DDBJ databases">
        <authorList>
            <person name="Peterson S.W."/>
        </authorList>
    </citation>
    <scope>NUCLEOTIDE SEQUENCE [LARGE SCALE GENOMIC DNA]</scope>
    <source>
        <strain evidence="8 9">ATCC 700028</strain>
    </source>
</reference>
<feature type="transmembrane region" description="Helical" evidence="6">
    <location>
        <begin position="194"/>
        <end position="213"/>
    </location>
</feature>
<dbReference type="PANTHER" id="PTHR30619">
    <property type="entry name" value="DNA INTERNALIZATION/COMPETENCE PROTEIN COMEC/REC2"/>
    <property type="match status" value="1"/>
</dbReference>
<name>A0A1T4KX46_9FUSO</name>
<proteinExistence type="predicted"/>
<keyword evidence="2" id="KW-1003">Cell membrane</keyword>
<protein>
    <submittedName>
        <fullName evidence="8">Competence protein ComEC</fullName>
    </submittedName>
</protein>
<keyword evidence="3 6" id="KW-0812">Transmembrane</keyword>
<evidence type="ECO:0000256" key="4">
    <source>
        <dbReference type="ARBA" id="ARBA00022989"/>
    </source>
</evidence>
<keyword evidence="4 6" id="KW-1133">Transmembrane helix</keyword>
<dbReference type="EMBL" id="FUWX01000005">
    <property type="protein sequence ID" value="SJZ47022.1"/>
    <property type="molecule type" value="Genomic_DNA"/>
</dbReference>
<organism evidence="8 9">
    <name type="scientific">Cetobacterium ceti</name>
    <dbReference type="NCBI Taxonomy" id="180163"/>
    <lineage>
        <taxon>Bacteria</taxon>
        <taxon>Fusobacteriati</taxon>
        <taxon>Fusobacteriota</taxon>
        <taxon>Fusobacteriia</taxon>
        <taxon>Fusobacteriales</taxon>
        <taxon>Fusobacteriaceae</taxon>
        <taxon>Cetobacterium</taxon>
    </lineage>
</organism>
<evidence type="ECO:0000259" key="7">
    <source>
        <dbReference type="Pfam" id="PF03772"/>
    </source>
</evidence>
<keyword evidence="9" id="KW-1185">Reference proteome</keyword>
<comment type="subcellular location">
    <subcellularLocation>
        <location evidence="1">Cell membrane</location>
        <topology evidence="1">Multi-pass membrane protein</topology>
    </subcellularLocation>
</comment>
<dbReference type="OrthoDB" id="9761531at2"/>
<keyword evidence="5 6" id="KW-0472">Membrane</keyword>
<feature type="transmembrane region" description="Helical" evidence="6">
    <location>
        <begin position="291"/>
        <end position="307"/>
    </location>
</feature>
<evidence type="ECO:0000313" key="8">
    <source>
        <dbReference type="EMBL" id="SJZ47022.1"/>
    </source>
</evidence>
<dbReference type="InterPro" id="IPR052159">
    <property type="entry name" value="Competence_DNA_uptake"/>
</dbReference>
<dbReference type="PANTHER" id="PTHR30619:SF7">
    <property type="entry name" value="BETA-LACTAMASE DOMAIN PROTEIN"/>
    <property type="match status" value="1"/>
</dbReference>
<feature type="transmembrane region" description="Helical" evidence="6">
    <location>
        <begin position="12"/>
        <end position="35"/>
    </location>
</feature>
<dbReference type="InterPro" id="IPR004477">
    <property type="entry name" value="ComEC_N"/>
</dbReference>
<feature type="transmembrane region" description="Helical" evidence="6">
    <location>
        <begin position="319"/>
        <end position="341"/>
    </location>
</feature>
<feature type="domain" description="ComEC/Rec2-related protein" evidence="7">
    <location>
        <begin position="171"/>
        <end position="407"/>
    </location>
</feature>
<feature type="transmembrane region" description="Helical" evidence="6">
    <location>
        <begin position="225"/>
        <end position="249"/>
    </location>
</feature>
<gene>
    <name evidence="8" type="ORF">SAMN02745174_00641</name>
</gene>
<evidence type="ECO:0000256" key="2">
    <source>
        <dbReference type="ARBA" id="ARBA00022475"/>
    </source>
</evidence>
<feature type="transmembrane region" description="Helical" evidence="6">
    <location>
        <begin position="41"/>
        <end position="59"/>
    </location>
</feature>
<dbReference type="NCBIfam" id="TIGR00360">
    <property type="entry name" value="ComEC_N-term"/>
    <property type="match status" value="1"/>
</dbReference>
<dbReference type="RefSeq" id="WP_078693174.1">
    <property type="nucleotide sequence ID" value="NZ_FUWX01000005.1"/>
</dbReference>
<evidence type="ECO:0000256" key="1">
    <source>
        <dbReference type="ARBA" id="ARBA00004651"/>
    </source>
</evidence>
<dbReference type="AlphaFoldDB" id="A0A1T4KX46"/>
<feature type="transmembrane region" description="Helical" evidence="6">
    <location>
        <begin position="269"/>
        <end position="285"/>
    </location>
</feature>
<evidence type="ECO:0000256" key="6">
    <source>
        <dbReference type="SAM" id="Phobius"/>
    </source>
</evidence>
<dbReference type="STRING" id="180163.SAMN02745174_00641"/>
<sequence>MIDIYLIGIEILLLGILFKYLSFFYVGLFSVIIIYFNFIFYGKRGGILSLVLLVFIFNYEKNIFKDEVILEKNYIVKAFVENGRGKVEKIDGKYLHGGIYIYTNGISDGYREIQGKFIEKIDHKYLQEYYFQGEKYKIVKENFIREFLKYKSEKLLENYSYKLKNFYFGVILGDKSNLDYETVKKFRKQGLSHILVISGLHMGIIMGIIKYIVSKFKLKREVSNSIVLFFLTLYVIGIGAYPSVLRAYIMGGIYLLGNIFYEKNDSKKTIFIGYIISISLFPHWIWNISTLLSYTAVGIILYIYPKIPTIKCNKKIYMYLYKHLTLILTLQIFMCPIYIYFFKNIPILTFIPNFFILPIGTIFILLGFLSLFLSLIGGGIILMPFTNITFQVMIYLIEVLDYIPYLTLEI</sequence>